<evidence type="ECO:0000313" key="2">
    <source>
        <dbReference type="Proteomes" id="UP000243053"/>
    </source>
</evidence>
<dbReference type="Proteomes" id="UP000243053">
    <property type="component" value="Unassembled WGS sequence"/>
</dbReference>
<dbReference type="EMBL" id="MAAF01000036">
    <property type="protein sequence ID" value="OUR82694.1"/>
    <property type="molecule type" value="Genomic_DNA"/>
</dbReference>
<dbReference type="AlphaFoldDB" id="A0A1Y5ENQ1"/>
<reference evidence="2" key="1">
    <citation type="journal article" date="2017" name="Proc. Natl. Acad. Sci. U.S.A.">
        <title>Simulation of Deepwater Horizon oil plume reveals substrate specialization within a complex community of hydrocarbon degraders.</title>
        <authorList>
            <person name="Hu P."/>
            <person name="Dubinsky E.A."/>
            <person name="Probst A.J."/>
            <person name="Wang J."/>
            <person name="Sieber C.M.K."/>
            <person name="Tom L.M."/>
            <person name="Gardinali P."/>
            <person name="Banfield J.F."/>
            <person name="Atlas R.M."/>
            <person name="Andersen G.L."/>
        </authorList>
    </citation>
    <scope>NUCLEOTIDE SEQUENCE [LARGE SCALE GENOMIC DNA]</scope>
</reference>
<gene>
    <name evidence="1" type="ORF">A9Q75_05235</name>
</gene>
<protein>
    <submittedName>
        <fullName evidence="1">Uncharacterized protein</fullName>
    </submittedName>
</protein>
<sequence>MSTKYFRVGNDFYNLKKLISSEALLNENKLILTFEGGVEKVLTHSDNDGFLLFVFNPFCHAIEHDDYEWKPSEETLKDYRENL</sequence>
<accession>A0A1Y5ENQ1</accession>
<evidence type="ECO:0000313" key="1">
    <source>
        <dbReference type="EMBL" id="OUR82694.1"/>
    </source>
</evidence>
<name>A0A1Y5ENQ1_COLPS</name>
<comment type="caution">
    <text evidence="1">The sequence shown here is derived from an EMBL/GenBank/DDBJ whole genome shotgun (WGS) entry which is preliminary data.</text>
</comment>
<organism evidence="1 2">
    <name type="scientific">Colwellia psychrerythraea</name>
    <name type="common">Vibrio psychroerythus</name>
    <dbReference type="NCBI Taxonomy" id="28229"/>
    <lineage>
        <taxon>Bacteria</taxon>
        <taxon>Pseudomonadati</taxon>
        <taxon>Pseudomonadota</taxon>
        <taxon>Gammaproteobacteria</taxon>
        <taxon>Alteromonadales</taxon>
        <taxon>Colwelliaceae</taxon>
        <taxon>Colwellia</taxon>
    </lineage>
</organism>
<proteinExistence type="predicted"/>